<dbReference type="Proteomes" id="UP000002039">
    <property type="component" value="Unassembled WGS sequence"/>
</dbReference>
<accession>A0ABX2VZ90</accession>
<keyword evidence="2" id="KW-1185">Reference proteome</keyword>
<evidence type="ECO:0000313" key="1">
    <source>
        <dbReference type="EMBL" id="OAT02431.1"/>
    </source>
</evidence>
<proteinExistence type="predicted"/>
<name>A0ABX2VZ90_AJEDR</name>
<evidence type="ECO:0000313" key="2">
    <source>
        <dbReference type="Proteomes" id="UP000002039"/>
    </source>
</evidence>
<dbReference type="RefSeq" id="XP_045282158.1">
    <property type="nucleotide sequence ID" value="XM_045426656.1"/>
</dbReference>
<gene>
    <name evidence="1" type="ORF">BDCG_17547</name>
</gene>
<dbReference type="GeneID" id="69032439"/>
<organism evidence="1 2">
    <name type="scientific">Ajellomyces dermatitidis (strain ER-3 / ATCC MYA-2586)</name>
    <name type="common">Blastomyces dermatitidis</name>
    <dbReference type="NCBI Taxonomy" id="559297"/>
    <lineage>
        <taxon>Eukaryota</taxon>
        <taxon>Fungi</taxon>
        <taxon>Dikarya</taxon>
        <taxon>Ascomycota</taxon>
        <taxon>Pezizomycotina</taxon>
        <taxon>Eurotiomycetes</taxon>
        <taxon>Eurotiomycetidae</taxon>
        <taxon>Onygenales</taxon>
        <taxon>Ajellomycetaceae</taxon>
        <taxon>Blastomyces</taxon>
    </lineage>
</organism>
<reference evidence="2" key="1">
    <citation type="journal article" date="2015" name="PLoS Genet.">
        <title>The dynamic genome and transcriptome of the human fungal pathogen Blastomyces and close relative Emmonsia.</title>
        <authorList>
            <person name="Munoz J.F."/>
            <person name="Gauthier G.M."/>
            <person name="Desjardins C.A."/>
            <person name="Gallo J.E."/>
            <person name="Holder J."/>
            <person name="Sullivan T.D."/>
            <person name="Marty A.J."/>
            <person name="Carmen J.C."/>
            <person name="Chen Z."/>
            <person name="Ding L."/>
            <person name="Gujja S."/>
            <person name="Magrini V."/>
            <person name="Misas E."/>
            <person name="Mitreva M."/>
            <person name="Priest M."/>
            <person name="Saif S."/>
            <person name="Whiston E.A."/>
            <person name="Young S."/>
            <person name="Zeng Q."/>
            <person name="Goldman W.E."/>
            <person name="Mardis E.R."/>
            <person name="Taylor J.W."/>
            <person name="McEwen J.G."/>
            <person name="Clay O.K."/>
            <person name="Klein B.S."/>
            <person name="Cuomo C.A."/>
        </authorList>
    </citation>
    <scope>NUCLEOTIDE SEQUENCE [LARGE SCALE GENOMIC DNA]</scope>
    <source>
        <strain evidence="2">ER-3 / ATCC MYA-2586</strain>
    </source>
</reference>
<dbReference type="EMBL" id="EQ999981">
    <property type="protein sequence ID" value="OAT02431.1"/>
    <property type="molecule type" value="Genomic_DNA"/>
</dbReference>
<protein>
    <submittedName>
        <fullName evidence="1">Uncharacterized protein</fullName>
    </submittedName>
</protein>
<sequence>MRFCGGLRPINHIDYFITLHRFFHSRSPIRGRYERVHSDPRPFPIADPRPLRTRVAYTPILSHSQLPILGRYERAYILPPRSSTTYTITYMYKYPP</sequence>